<proteinExistence type="predicted"/>
<evidence type="ECO:0000313" key="1">
    <source>
        <dbReference type="EMBL" id="MCD7455255.1"/>
    </source>
</evidence>
<gene>
    <name evidence="1" type="ORF">HAX54_027514</name>
</gene>
<feature type="non-terminal residue" evidence="1">
    <location>
        <position position="1"/>
    </location>
</feature>
<evidence type="ECO:0000313" key="2">
    <source>
        <dbReference type="Proteomes" id="UP000823775"/>
    </source>
</evidence>
<comment type="caution">
    <text evidence="1">The sequence shown here is derived from an EMBL/GenBank/DDBJ whole genome shotgun (WGS) entry which is preliminary data.</text>
</comment>
<keyword evidence="2" id="KW-1185">Reference proteome</keyword>
<dbReference type="Proteomes" id="UP000823775">
    <property type="component" value="Unassembled WGS sequence"/>
</dbReference>
<protein>
    <submittedName>
        <fullName evidence="1">Uncharacterized protein</fullName>
    </submittedName>
</protein>
<organism evidence="1 2">
    <name type="scientific">Datura stramonium</name>
    <name type="common">Jimsonweed</name>
    <name type="synonym">Common thornapple</name>
    <dbReference type="NCBI Taxonomy" id="4076"/>
    <lineage>
        <taxon>Eukaryota</taxon>
        <taxon>Viridiplantae</taxon>
        <taxon>Streptophyta</taxon>
        <taxon>Embryophyta</taxon>
        <taxon>Tracheophyta</taxon>
        <taxon>Spermatophyta</taxon>
        <taxon>Magnoliopsida</taxon>
        <taxon>eudicotyledons</taxon>
        <taxon>Gunneridae</taxon>
        <taxon>Pentapetalae</taxon>
        <taxon>asterids</taxon>
        <taxon>lamiids</taxon>
        <taxon>Solanales</taxon>
        <taxon>Solanaceae</taxon>
        <taxon>Solanoideae</taxon>
        <taxon>Datureae</taxon>
        <taxon>Datura</taxon>
    </lineage>
</organism>
<accession>A0ABS8S8V7</accession>
<dbReference type="EMBL" id="JACEIK010000334">
    <property type="protein sequence ID" value="MCD7455255.1"/>
    <property type="molecule type" value="Genomic_DNA"/>
</dbReference>
<reference evidence="1 2" key="1">
    <citation type="journal article" date="2021" name="BMC Genomics">
        <title>Datura genome reveals duplications of psychoactive alkaloid biosynthetic genes and high mutation rate following tissue culture.</title>
        <authorList>
            <person name="Rajewski A."/>
            <person name="Carter-House D."/>
            <person name="Stajich J."/>
            <person name="Litt A."/>
        </authorList>
    </citation>
    <scope>NUCLEOTIDE SEQUENCE [LARGE SCALE GENOMIC DNA]</scope>
    <source>
        <strain evidence="1">AR-01</strain>
    </source>
</reference>
<name>A0ABS8S8V7_DATST</name>
<sequence>GVDSDRDIHVLYRRGTHSHSSTRPDAYLGYEPLISIYSLRYSPRAQGTHL</sequence>